<evidence type="ECO:0000259" key="2">
    <source>
        <dbReference type="Pfam" id="PF00005"/>
    </source>
</evidence>
<dbReference type="EnsemblMetazoa" id="ENSAATROPT004118">
    <property type="protein sequence ID" value="ENSAATROPP003952"/>
    <property type="gene ID" value="ENSAATROPG003260"/>
</dbReference>
<dbReference type="Pfam" id="PF00005">
    <property type="entry name" value="ABC_tran"/>
    <property type="match status" value="1"/>
</dbReference>
<dbReference type="GO" id="GO:0016887">
    <property type="term" value="F:ATP hydrolysis activity"/>
    <property type="evidence" value="ECO:0007669"/>
    <property type="project" value="InterPro"/>
</dbReference>
<sequence length="83" mass="8685">MSVGSVATGDGCIVDNVAPTMHDQVSLTWQNLTIVPRVKRTQDQLPVLNDISGTLQPGTLVALMGPSGAGKTTLMSALAYRMS</sequence>
<proteinExistence type="predicted"/>
<accession>A0AAG5CYI2</accession>
<keyword evidence="4" id="KW-1185">Reference proteome</keyword>
<evidence type="ECO:0000313" key="3">
    <source>
        <dbReference type="EnsemblMetazoa" id="ENSAATROPP003952"/>
    </source>
</evidence>
<evidence type="ECO:0000313" key="4">
    <source>
        <dbReference type="Proteomes" id="UP000075880"/>
    </source>
</evidence>
<evidence type="ECO:0000256" key="1">
    <source>
        <dbReference type="ARBA" id="ARBA00022448"/>
    </source>
</evidence>
<organism evidence="3 4">
    <name type="scientific">Anopheles atroparvus</name>
    <name type="common">European mosquito</name>
    <dbReference type="NCBI Taxonomy" id="41427"/>
    <lineage>
        <taxon>Eukaryota</taxon>
        <taxon>Metazoa</taxon>
        <taxon>Ecdysozoa</taxon>
        <taxon>Arthropoda</taxon>
        <taxon>Hexapoda</taxon>
        <taxon>Insecta</taxon>
        <taxon>Pterygota</taxon>
        <taxon>Neoptera</taxon>
        <taxon>Endopterygota</taxon>
        <taxon>Diptera</taxon>
        <taxon>Nematocera</taxon>
        <taxon>Culicoidea</taxon>
        <taxon>Culicidae</taxon>
        <taxon>Anophelinae</taxon>
        <taxon>Anopheles</taxon>
    </lineage>
</organism>
<dbReference type="InterPro" id="IPR003439">
    <property type="entry name" value="ABC_transporter-like_ATP-bd"/>
</dbReference>
<dbReference type="Gene3D" id="3.40.50.300">
    <property type="entry name" value="P-loop containing nucleotide triphosphate hydrolases"/>
    <property type="match status" value="1"/>
</dbReference>
<dbReference type="Proteomes" id="UP000075880">
    <property type="component" value="Unassembled WGS sequence"/>
</dbReference>
<protein>
    <recommendedName>
        <fullName evidence="2">ABC transporter domain-containing protein</fullName>
    </recommendedName>
</protein>
<dbReference type="AlphaFoldDB" id="A0AAG5CYI2"/>
<reference evidence="3" key="1">
    <citation type="submission" date="2024-04" db="UniProtKB">
        <authorList>
            <consortium name="EnsemblMetazoa"/>
        </authorList>
    </citation>
    <scope>IDENTIFICATION</scope>
    <source>
        <strain evidence="3">EBRO</strain>
    </source>
</reference>
<keyword evidence="1" id="KW-0813">Transport</keyword>
<dbReference type="PANTHER" id="PTHR19241">
    <property type="entry name" value="ATP-BINDING CASSETTE TRANSPORTER"/>
    <property type="match status" value="1"/>
</dbReference>
<dbReference type="InterPro" id="IPR027417">
    <property type="entry name" value="P-loop_NTPase"/>
</dbReference>
<name>A0AAG5CYI2_ANOAO</name>
<dbReference type="GO" id="GO:0005524">
    <property type="term" value="F:ATP binding"/>
    <property type="evidence" value="ECO:0007669"/>
    <property type="project" value="InterPro"/>
</dbReference>
<dbReference type="SUPFAM" id="SSF52540">
    <property type="entry name" value="P-loop containing nucleoside triphosphate hydrolases"/>
    <property type="match status" value="1"/>
</dbReference>
<feature type="domain" description="ABC transporter" evidence="2">
    <location>
        <begin position="48"/>
        <end position="80"/>
    </location>
</feature>